<comment type="cofactor">
    <cofactor evidence="1">
        <name>pyridoxal 5'-phosphate</name>
        <dbReference type="ChEBI" id="CHEBI:597326"/>
    </cofactor>
</comment>
<evidence type="ECO:0000259" key="6">
    <source>
        <dbReference type="Pfam" id="PF00155"/>
    </source>
</evidence>
<dbReference type="EMBL" id="CP001999">
    <property type="protein sequence ID" value="ADG94299.1"/>
    <property type="molecule type" value="Genomic_DNA"/>
</dbReference>
<accession>D5V6M9</accession>
<keyword evidence="3" id="KW-0663">Pyridoxal phosphate</keyword>
<dbReference type="eggNOG" id="COG1168">
    <property type="taxonomic scope" value="Bacteria"/>
</dbReference>
<dbReference type="STRING" id="572480.Arnit_2651"/>
<dbReference type="AlphaFoldDB" id="D5V6M9"/>
<evidence type="ECO:0000313" key="7">
    <source>
        <dbReference type="EMBL" id="ADG94299.1"/>
    </source>
</evidence>
<dbReference type="GO" id="GO:0047804">
    <property type="term" value="F:cysteine-S-conjugate beta-lyase activity"/>
    <property type="evidence" value="ECO:0007669"/>
    <property type="project" value="UniProtKB-EC"/>
</dbReference>
<dbReference type="Pfam" id="PF00155">
    <property type="entry name" value="Aminotran_1_2"/>
    <property type="match status" value="1"/>
</dbReference>
<dbReference type="InterPro" id="IPR027619">
    <property type="entry name" value="C-S_lyase_PatB-like"/>
</dbReference>
<dbReference type="Proteomes" id="UP000000939">
    <property type="component" value="Chromosome"/>
</dbReference>
<dbReference type="PANTHER" id="PTHR43525">
    <property type="entry name" value="PROTEIN MALY"/>
    <property type="match status" value="1"/>
</dbReference>
<dbReference type="GO" id="GO:0008483">
    <property type="term" value="F:transaminase activity"/>
    <property type="evidence" value="ECO:0007669"/>
    <property type="project" value="UniProtKB-KW"/>
</dbReference>
<dbReference type="Gene3D" id="3.40.640.10">
    <property type="entry name" value="Type I PLP-dependent aspartate aminotransferase-like (Major domain)"/>
    <property type="match status" value="1"/>
</dbReference>
<dbReference type="EC" id="4.4.1.13" evidence="2"/>
<evidence type="ECO:0000256" key="2">
    <source>
        <dbReference type="ARBA" id="ARBA00012224"/>
    </source>
</evidence>
<evidence type="ECO:0000256" key="1">
    <source>
        <dbReference type="ARBA" id="ARBA00001933"/>
    </source>
</evidence>
<evidence type="ECO:0000313" key="8">
    <source>
        <dbReference type="Proteomes" id="UP000000939"/>
    </source>
</evidence>
<dbReference type="OrthoDB" id="9803354at2"/>
<dbReference type="Gene3D" id="3.90.1150.10">
    <property type="entry name" value="Aspartate Aminotransferase, domain 1"/>
    <property type="match status" value="1"/>
</dbReference>
<dbReference type="InterPro" id="IPR015421">
    <property type="entry name" value="PyrdxlP-dep_Trfase_major"/>
</dbReference>
<evidence type="ECO:0000256" key="5">
    <source>
        <dbReference type="ARBA" id="ARBA00037974"/>
    </source>
</evidence>
<feature type="domain" description="Aminotransferase class I/classII large" evidence="6">
    <location>
        <begin position="36"/>
        <end position="377"/>
    </location>
</feature>
<keyword evidence="4" id="KW-0456">Lyase</keyword>
<dbReference type="NCBIfam" id="TIGR04350">
    <property type="entry name" value="C_S_lyase_PatB"/>
    <property type="match status" value="1"/>
</dbReference>
<name>D5V6M9_ARCNC</name>
<comment type="similarity">
    <text evidence="5">Belongs to the class-II pyridoxal-phosphate-dependent aminotransferase family. MalY/PatB cystathionine beta-lyase subfamily.</text>
</comment>
<evidence type="ECO:0000256" key="4">
    <source>
        <dbReference type="ARBA" id="ARBA00023239"/>
    </source>
</evidence>
<evidence type="ECO:0000256" key="3">
    <source>
        <dbReference type="ARBA" id="ARBA00022898"/>
    </source>
</evidence>
<keyword evidence="7" id="KW-0032">Aminotransferase</keyword>
<dbReference type="RefSeq" id="WP_013136444.1">
    <property type="nucleotide sequence ID" value="NC_014166.1"/>
</dbReference>
<organism evidence="7 8">
    <name type="scientific">Arcobacter nitrofigilis (strain ATCC 33309 / DSM 7299 / CCUG 15893 / LMG 7604 / NCTC 12251 / CI)</name>
    <name type="common">Campylobacter nitrofigilis</name>
    <dbReference type="NCBI Taxonomy" id="572480"/>
    <lineage>
        <taxon>Bacteria</taxon>
        <taxon>Pseudomonadati</taxon>
        <taxon>Campylobacterota</taxon>
        <taxon>Epsilonproteobacteria</taxon>
        <taxon>Campylobacterales</taxon>
        <taxon>Arcobacteraceae</taxon>
        <taxon>Arcobacter</taxon>
    </lineage>
</organism>
<dbReference type="PANTHER" id="PTHR43525:SF1">
    <property type="entry name" value="PROTEIN MALY"/>
    <property type="match status" value="1"/>
</dbReference>
<sequence length="382" mass="43803">MFDKIIDRKNSSCSKYDNLEQYFGKTDLDPFWVADMDFEIPPFLQEAIQKRAQHNVFGYGKQNKEIFEAIKNWMSSQHQWEINTSSISLCNGVVPAYAACIEAFSNIDDEIIVQTPVYFPLFQCIKANNRKILENPLKEDNGYYTMDLEHLKSIITPKTKMIALCSPHNPVGRVWDEKELEDLANICIENNITIISDEIHSDLIFKKFTPIASINEKIANITVTLNSPGKTFNIAGLNASYCITLNDELKNKLDEVIKQRVIGTINVFGLIAMQCAYENGTQWLESLRKYLESNIDFTIETLKNNTKIKVQKPEATYLLWLNFEKYNLSHQKIKEILLNDCKVALNDGLTFGKNGNSHFRFNVATSKNQLKKGLNKIISFNK</sequence>
<dbReference type="InterPro" id="IPR015424">
    <property type="entry name" value="PyrdxlP-dep_Trfase"/>
</dbReference>
<dbReference type="InterPro" id="IPR015422">
    <property type="entry name" value="PyrdxlP-dep_Trfase_small"/>
</dbReference>
<proteinExistence type="inferred from homology"/>
<keyword evidence="7" id="KW-0808">Transferase</keyword>
<dbReference type="InterPro" id="IPR051798">
    <property type="entry name" value="Class-II_PLP-Dep_Aminotrans"/>
</dbReference>
<keyword evidence="8" id="KW-1185">Reference proteome</keyword>
<dbReference type="KEGG" id="ant:Arnit_2651"/>
<dbReference type="GO" id="GO:0030170">
    <property type="term" value="F:pyridoxal phosphate binding"/>
    <property type="evidence" value="ECO:0007669"/>
    <property type="project" value="InterPro"/>
</dbReference>
<dbReference type="CDD" id="cd00609">
    <property type="entry name" value="AAT_like"/>
    <property type="match status" value="1"/>
</dbReference>
<dbReference type="HOGENOM" id="CLU_017584_15_0_7"/>
<dbReference type="SUPFAM" id="SSF53383">
    <property type="entry name" value="PLP-dependent transferases"/>
    <property type="match status" value="1"/>
</dbReference>
<dbReference type="InterPro" id="IPR004839">
    <property type="entry name" value="Aminotransferase_I/II_large"/>
</dbReference>
<gene>
    <name evidence="7" type="ordered locus">Arnit_2651</name>
</gene>
<reference evidence="7 8" key="1">
    <citation type="journal article" date="2010" name="Stand. Genomic Sci.">
        <title>Complete genome sequence of Arcobacter nitrofigilis type strain (CI).</title>
        <authorList>
            <person name="Pati A."/>
            <person name="Gronow S."/>
            <person name="Lapidus A."/>
            <person name="Copeland A."/>
            <person name="Glavina Del Rio T."/>
            <person name="Nolan M."/>
            <person name="Lucas S."/>
            <person name="Tice H."/>
            <person name="Cheng J.F."/>
            <person name="Han C."/>
            <person name="Chertkov O."/>
            <person name="Bruce D."/>
            <person name="Tapia R."/>
            <person name="Goodwin L."/>
            <person name="Pitluck S."/>
            <person name="Liolios K."/>
            <person name="Ivanova N."/>
            <person name="Mavromatis K."/>
            <person name="Chen A."/>
            <person name="Palaniappan K."/>
            <person name="Land M."/>
            <person name="Hauser L."/>
            <person name="Chang Y.J."/>
            <person name="Jeffries C.D."/>
            <person name="Detter J.C."/>
            <person name="Rohde M."/>
            <person name="Goker M."/>
            <person name="Bristow J."/>
            <person name="Eisen J.A."/>
            <person name="Markowitz V."/>
            <person name="Hugenholtz P."/>
            <person name="Klenk H.P."/>
            <person name="Kyrpides N.C."/>
        </authorList>
    </citation>
    <scope>NUCLEOTIDE SEQUENCE [LARGE SCALE GENOMIC DNA]</scope>
    <source>
        <strain evidence="8">ATCC 33309 / DSM 7299 / CCUG 15893 / LMG 7604 / NCTC 12251 / CI</strain>
    </source>
</reference>
<protein>
    <recommendedName>
        <fullName evidence="2">cysteine-S-conjugate beta-lyase</fullName>
        <ecNumber evidence="2">4.4.1.13</ecNumber>
    </recommendedName>
</protein>